<reference evidence="3 4" key="1">
    <citation type="submission" date="2018-07" db="EMBL/GenBank/DDBJ databases">
        <title>Complete genome sequence of Psychrobacillus sp. PB01, isolated from iceberg, and comparative genome analysis of Psychrobacillus strains.</title>
        <authorList>
            <person name="Lee P.C."/>
        </authorList>
    </citation>
    <scope>NUCLEOTIDE SEQUENCE [LARGE SCALE GENOMIC DNA]</scope>
    <source>
        <strain evidence="3 4">PB01</strain>
    </source>
</reference>
<dbReference type="SUPFAM" id="SSF54403">
    <property type="entry name" value="Cystatin/monellin"/>
    <property type="match status" value="2"/>
</dbReference>
<keyword evidence="1" id="KW-1133">Transmembrane helix</keyword>
<dbReference type="Gene3D" id="3.10.450.40">
    <property type="match status" value="2"/>
</dbReference>
<gene>
    <name evidence="3" type="ORF">PB01_07740</name>
</gene>
<keyword evidence="1" id="KW-0472">Membrane</keyword>
<proteinExistence type="predicted"/>
<dbReference type="Pfam" id="PF17881">
    <property type="entry name" value="TseB"/>
    <property type="match status" value="1"/>
</dbReference>
<evidence type="ECO:0000259" key="2">
    <source>
        <dbReference type="Pfam" id="PF17881"/>
    </source>
</evidence>
<dbReference type="EMBL" id="CP031223">
    <property type="protein sequence ID" value="QFF98732.1"/>
    <property type="molecule type" value="Genomic_DNA"/>
</dbReference>
<keyword evidence="1" id="KW-0812">Transmembrane</keyword>
<feature type="domain" description="Cell wall elongation regulator TseB-like" evidence="2">
    <location>
        <begin position="40"/>
        <end position="83"/>
    </location>
</feature>
<organism evidence="3 4">
    <name type="scientific">Psychrobacillus glaciei</name>
    <dbReference type="NCBI Taxonomy" id="2283160"/>
    <lineage>
        <taxon>Bacteria</taxon>
        <taxon>Bacillati</taxon>
        <taxon>Bacillota</taxon>
        <taxon>Bacilli</taxon>
        <taxon>Bacillales</taxon>
        <taxon>Bacillaceae</taxon>
        <taxon>Psychrobacillus</taxon>
    </lineage>
</organism>
<dbReference type="OrthoDB" id="2381181at2"/>
<dbReference type="Proteomes" id="UP000325517">
    <property type="component" value="Chromosome"/>
</dbReference>
<dbReference type="InterPro" id="IPR046350">
    <property type="entry name" value="Cystatin_sf"/>
</dbReference>
<evidence type="ECO:0000313" key="3">
    <source>
        <dbReference type="EMBL" id="QFF98732.1"/>
    </source>
</evidence>
<name>A0A5J6SLZ6_9BACI</name>
<accession>A0A5J6SLZ6</accession>
<protein>
    <recommendedName>
        <fullName evidence="2">Cell wall elongation regulator TseB-like domain-containing protein</fullName>
    </recommendedName>
</protein>
<evidence type="ECO:0000313" key="4">
    <source>
        <dbReference type="Proteomes" id="UP000325517"/>
    </source>
</evidence>
<sequence>MALKRWILFIVTFLIGLTLILSLLIYFQAKAPFKAASDDAETYVLHNNLLSQINDSYVYNSNISYHTVIGKTAKGEAKAFFIPEKKTDDPLMEVNFKDGITKEQAMELANKDEKISKLLHVKLGVEEVGPVWEISFINKDNKLSYVYLLFDNGDWWKRISNL</sequence>
<evidence type="ECO:0000256" key="1">
    <source>
        <dbReference type="SAM" id="Phobius"/>
    </source>
</evidence>
<dbReference type="RefSeq" id="WP_151699669.1">
    <property type="nucleotide sequence ID" value="NZ_CP031223.1"/>
</dbReference>
<dbReference type="InterPro" id="IPR041401">
    <property type="entry name" value="TseB-like_dom"/>
</dbReference>
<dbReference type="KEGG" id="psyo:PB01_07740"/>
<keyword evidence="4" id="KW-1185">Reference proteome</keyword>
<dbReference type="AlphaFoldDB" id="A0A5J6SLZ6"/>
<feature type="transmembrane region" description="Helical" evidence="1">
    <location>
        <begin position="6"/>
        <end position="27"/>
    </location>
</feature>